<comment type="caution">
    <text evidence="4">The sequence shown here is derived from an EMBL/GenBank/DDBJ whole genome shotgun (WGS) entry which is preliminary data.</text>
</comment>
<dbReference type="AlphaFoldDB" id="A0A561ES66"/>
<feature type="domain" description="NADPH-dependent FMN reductase-like" evidence="3">
    <location>
        <begin position="5"/>
        <end position="124"/>
    </location>
</feature>
<dbReference type="Pfam" id="PF03358">
    <property type="entry name" value="FMN_red"/>
    <property type="match status" value="1"/>
</dbReference>
<evidence type="ECO:0000313" key="4">
    <source>
        <dbReference type="EMBL" id="TWE18458.1"/>
    </source>
</evidence>
<dbReference type="OrthoDB" id="9805976at2"/>
<keyword evidence="5" id="KW-1185">Reference proteome</keyword>
<evidence type="ECO:0000256" key="1">
    <source>
        <dbReference type="ARBA" id="ARBA00022630"/>
    </source>
</evidence>
<sequence>MDRRFLFLTGSARHDGNAEQLARLAAEHLPVGAEQRWLHLADLPLQPFEDLRHSGDGVYPQPVGHERTLLDATLDATDLVIVSPLYWYSLSTTTKLYLDHWSGWLRVPGVDFKRRMAGRTLWGVTSHSSSDRTDADPVAGTLQRCADYLGMRWGGVLFGNGTRPGDVLSDEDALLRAKSFFAV</sequence>
<dbReference type="GO" id="GO:0016491">
    <property type="term" value="F:oxidoreductase activity"/>
    <property type="evidence" value="ECO:0007669"/>
    <property type="project" value="InterPro"/>
</dbReference>
<evidence type="ECO:0000256" key="2">
    <source>
        <dbReference type="ARBA" id="ARBA00022643"/>
    </source>
</evidence>
<dbReference type="InterPro" id="IPR029039">
    <property type="entry name" value="Flavoprotein-like_sf"/>
</dbReference>
<keyword evidence="2" id="KW-0288">FMN</keyword>
<dbReference type="SUPFAM" id="SSF52218">
    <property type="entry name" value="Flavoproteins"/>
    <property type="match status" value="1"/>
</dbReference>
<evidence type="ECO:0000259" key="3">
    <source>
        <dbReference type="Pfam" id="PF03358"/>
    </source>
</evidence>
<accession>A0A561ES66</accession>
<dbReference type="InterPro" id="IPR005025">
    <property type="entry name" value="FMN_Rdtase-like_dom"/>
</dbReference>
<dbReference type="Gene3D" id="3.40.50.360">
    <property type="match status" value="1"/>
</dbReference>
<dbReference type="PANTHER" id="PTHR43278:SF4">
    <property type="entry name" value="NAD(P)H-DEPENDENT FMN-CONTAINING OXIDOREDUCTASE YWQN-RELATED"/>
    <property type="match status" value="1"/>
</dbReference>
<keyword evidence="1" id="KW-0285">Flavoprotein</keyword>
<dbReference type="EMBL" id="VIVR01000001">
    <property type="protein sequence ID" value="TWE18458.1"/>
    <property type="molecule type" value="Genomic_DNA"/>
</dbReference>
<proteinExistence type="predicted"/>
<organism evidence="4 5">
    <name type="scientific">Kitasatospora atroaurantiaca</name>
    <dbReference type="NCBI Taxonomy" id="285545"/>
    <lineage>
        <taxon>Bacteria</taxon>
        <taxon>Bacillati</taxon>
        <taxon>Actinomycetota</taxon>
        <taxon>Actinomycetes</taxon>
        <taxon>Kitasatosporales</taxon>
        <taxon>Streptomycetaceae</taxon>
        <taxon>Kitasatospora</taxon>
    </lineage>
</organism>
<gene>
    <name evidence="4" type="ORF">FB465_3533</name>
</gene>
<dbReference type="RefSeq" id="WP_145791760.1">
    <property type="nucleotide sequence ID" value="NZ_BAAABR010000006.1"/>
</dbReference>
<dbReference type="PANTHER" id="PTHR43278">
    <property type="entry name" value="NAD(P)H-DEPENDENT FMN-CONTAINING OXIDOREDUCTASE YWQN-RELATED"/>
    <property type="match status" value="1"/>
</dbReference>
<protein>
    <submittedName>
        <fullName evidence="4">Multimeric flavodoxin WrbA</fullName>
    </submittedName>
</protein>
<name>A0A561ES66_9ACTN</name>
<dbReference type="Proteomes" id="UP000318416">
    <property type="component" value="Unassembled WGS sequence"/>
</dbReference>
<reference evidence="4 5" key="1">
    <citation type="submission" date="2019-06" db="EMBL/GenBank/DDBJ databases">
        <title>Sequencing the genomes of 1000 actinobacteria strains.</title>
        <authorList>
            <person name="Klenk H.-P."/>
        </authorList>
    </citation>
    <scope>NUCLEOTIDE SEQUENCE [LARGE SCALE GENOMIC DNA]</scope>
    <source>
        <strain evidence="4 5">DSM 41649</strain>
    </source>
</reference>
<dbReference type="InterPro" id="IPR051796">
    <property type="entry name" value="ISF_SsuE-like"/>
</dbReference>
<evidence type="ECO:0000313" key="5">
    <source>
        <dbReference type="Proteomes" id="UP000318416"/>
    </source>
</evidence>